<keyword evidence="2" id="KW-0614">Plasmid</keyword>
<keyword evidence="1" id="KW-0812">Transmembrane</keyword>
<accession>A0A0H3YFR4</accession>
<keyword evidence="1" id="KW-0472">Membrane</keyword>
<dbReference type="AlphaFoldDB" id="A0A0H3YFR4"/>
<reference evidence="2" key="1">
    <citation type="journal article" date="2015" name="Antimicrob. Agents Chemother.">
        <title>IncA/C Plasmid Carrying blaNDM-1, blaCMY-16, and fosA3 in a Salmonella enterica Serovar Corvallis Strain Isolated from a Migratory Wild Bird in Germany.</title>
        <authorList>
            <person name="Villa L."/>
            <person name="Guerra B."/>
            <person name="Schmoger S."/>
            <person name="Fischer J."/>
            <person name="Helmuth R."/>
            <person name="Zong Z."/>
            <person name="Garcia-Fernandez A."/>
            <person name="Carattoli A."/>
        </authorList>
    </citation>
    <scope>NUCLEOTIDE SEQUENCE</scope>
    <source>
        <strain evidence="2">RH-1238</strain>
        <plasmid evidence="2">pRH-1238</plasmid>
    </source>
</reference>
<geneLocation type="plasmid" evidence="2">
    <name>pRH-1238</name>
</geneLocation>
<name>A0A0H3YFR4_SALET</name>
<sequence length="133" mass="14943">MALLNPKPGASPGFRVLPLFFLHRSNTMHIITFIVVLLASLGALYVGAKAFAFSFIVLAKVFQRIGLFLWNKFAVPAMRSVQAVIKERAAKAEQAKAVVEPEVTQVQEVAKQEPDWDYLEIPTYLRKGKELVW</sequence>
<organism evidence="2">
    <name type="scientific">Salmonella enterica subsp. enterica serovar Corvallis</name>
    <dbReference type="NCBI Taxonomy" id="593905"/>
    <lineage>
        <taxon>Bacteria</taxon>
        <taxon>Pseudomonadati</taxon>
        <taxon>Pseudomonadota</taxon>
        <taxon>Gammaproteobacteria</taxon>
        <taxon>Enterobacterales</taxon>
        <taxon>Enterobacteriaceae</taxon>
        <taxon>Salmonella</taxon>
    </lineage>
</organism>
<proteinExistence type="predicted"/>
<feature type="transmembrane region" description="Helical" evidence="1">
    <location>
        <begin position="27"/>
        <end position="45"/>
    </location>
</feature>
<dbReference type="EMBL" id="KR091911">
    <property type="protein sequence ID" value="AKN19328.1"/>
    <property type="molecule type" value="Genomic_DNA"/>
</dbReference>
<keyword evidence="1" id="KW-1133">Transmembrane helix</keyword>
<evidence type="ECO:0000256" key="1">
    <source>
        <dbReference type="SAM" id="Phobius"/>
    </source>
</evidence>
<evidence type="ECO:0000313" key="2">
    <source>
        <dbReference type="EMBL" id="AKN19328.1"/>
    </source>
</evidence>
<protein>
    <submittedName>
        <fullName evidence="2">Uncharacterized protein</fullName>
    </submittedName>
</protein>